<sequence length="148" mass="16438">MFRVVVAELCFLAEIVLSRIADKVQRVVAAFFELCLRHLRDVVVVCARQTLIGGDDDVAALLSVVLGGLRKLLDKELVLYRFGMVQDVSDGILHLIEIRRGIRQSGFGFLQLGGSHQVHSVGDLHGLLDGCHSRPDISHAFHEITYYS</sequence>
<evidence type="ECO:0000313" key="1">
    <source>
        <dbReference type="EMBL" id="MPM78283.1"/>
    </source>
</evidence>
<comment type="caution">
    <text evidence="1">The sequence shown here is derived from an EMBL/GenBank/DDBJ whole genome shotgun (WGS) entry which is preliminary data.</text>
</comment>
<name>A0A645CMW3_9ZZZZ</name>
<organism evidence="1">
    <name type="scientific">bioreactor metagenome</name>
    <dbReference type="NCBI Taxonomy" id="1076179"/>
    <lineage>
        <taxon>unclassified sequences</taxon>
        <taxon>metagenomes</taxon>
        <taxon>ecological metagenomes</taxon>
    </lineage>
</organism>
<proteinExistence type="predicted"/>
<dbReference type="EMBL" id="VSSQ01028538">
    <property type="protein sequence ID" value="MPM78283.1"/>
    <property type="molecule type" value="Genomic_DNA"/>
</dbReference>
<protein>
    <submittedName>
        <fullName evidence="1">Uncharacterized protein</fullName>
    </submittedName>
</protein>
<dbReference type="AlphaFoldDB" id="A0A645CMW3"/>
<reference evidence="1" key="1">
    <citation type="submission" date="2019-08" db="EMBL/GenBank/DDBJ databases">
        <authorList>
            <person name="Kucharzyk K."/>
            <person name="Murdoch R.W."/>
            <person name="Higgins S."/>
            <person name="Loffler F."/>
        </authorList>
    </citation>
    <scope>NUCLEOTIDE SEQUENCE</scope>
</reference>
<gene>
    <name evidence="1" type="ORF">SDC9_125294</name>
</gene>
<accession>A0A645CMW3</accession>